<keyword evidence="3" id="KW-1185">Reference proteome</keyword>
<protein>
    <submittedName>
        <fullName evidence="4">Pentatricopeptide repeat-containing protein At2g21090-like</fullName>
    </submittedName>
</protein>
<dbReference type="FunFam" id="1.25.40.10:FF:000090">
    <property type="entry name" value="Pentatricopeptide repeat-containing protein, chloroplastic"/>
    <property type="match status" value="1"/>
</dbReference>
<dbReference type="GO" id="GO:0009451">
    <property type="term" value="P:RNA modification"/>
    <property type="evidence" value="ECO:0007669"/>
    <property type="project" value="InterPro"/>
</dbReference>
<evidence type="ECO:0000313" key="4">
    <source>
        <dbReference type="RefSeq" id="XP_027108745.1"/>
    </source>
</evidence>
<dbReference type="InterPro" id="IPR046960">
    <property type="entry name" value="PPR_At4g14850-like_plant"/>
</dbReference>
<dbReference type="Gene3D" id="1.25.40.10">
    <property type="entry name" value="Tetratricopeptide repeat domain"/>
    <property type="match status" value="4"/>
</dbReference>
<reference evidence="4" key="2">
    <citation type="submission" date="2025-08" db="UniProtKB">
        <authorList>
            <consortium name="RefSeq"/>
        </authorList>
    </citation>
    <scope>IDENTIFICATION</scope>
    <source>
        <tissue evidence="4">Leaves</tissue>
    </source>
</reference>
<reference evidence="3" key="1">
    <citation type="journal article" date="2025" name="Foods">
        <title>Unveiling the Microbial Signatures of Arabica Coffee Cherries: Insights into Ripeness Specific Diversity, Functional Traits, and Implications for Quality and Safety.</title>
        <authorList>
            <consortium name="RefSeq"/>
            <person name="Tenea G.N."/>
            <person name="Cifuentes V."/>
            <person name="Reyes P."/>
            <person name="Cevallos-Vallejos M."/>
        </authorList>
    </citation>
    <scope>NUCLEOTIDE SEQUENCE [LARGE SCALE GENOMIC DNA]</scope>
</reference>
<dbReference type="Pfam" id="PF12854">
    <property type="entry name" value="PPR_1"/>
    <property type="match status" value="1"/>
</dbReference>
<feature type="repeat" description="PPR" evidence="2">
    <location>
        <begin position="342"/>
        <end position="376"/>
    </location>
</feature>
<dbReference type="PROSITE" id="PS51375">
    <property type="entry name" value="PPR"/>
    <property type="match status" value="5"/>
</dbReference>
<dbReference type="Pfam" id="PF01535">
    <property type="entry name" value="PPR"/>
    <property type="match status" value="3"/>
</dbReference>
<gene>
    <name evidence="4" type="primary">LOC113728548</name>
</gene>
<evidence type="ECO:0000256" key="1">
    <source>
        <dbReference type="ARBA" id="ARBA00022737"/>
    </source>
</evidence>
<dbReference type="PANTHER" id="PTHR47926:SF511">
    <property type="entry name" value="PENTATRICOPEPTIDE REPEAT-CONTAINING PROTEIN"/>
    <property type="match status" value="1"/>
</dbReference>
<feature type="repeat" description="PPR" evidence="2">
    <location>
        <begin position="47"/>
        <end position="81"/>
    </location>
</feature>
<feature type="repeat" description="PPR" evidence="2">
    <location>
        <begin position="210"/>
        <end position="244"/>
    </location>
</feature>
<dbReference type="RefSeq" id="XP_027108745.1">
    <property type="nucleotide sequence ID" value="XM_027252944.1"/>
</dbReference>
<keyword evidence="1" id="KW-0677">Repeat</keyword>
<sequence length="568" mass="64255">MFARTLSRYHFSTRATLNLNNTINGCLRNGNLNAARQVFDENPESRNIVSWNSIITGYMRHNRWRRAEELFDQMPQKDVVSWNTMLSGFRQANHPEKSYQYFMKMTRAGEKPNELTFAVLISAFLNTGYSFLTPQLHCRVLSSGLNLNDSLGSALMRGYLDLGDREGLCRVFDEILVKDVAPWNVLILGFMEFGLTSEAKRAFYLMPEKNAFSWSTLINGYVKNKMLSEARSVLDTMSENDVVCWTAMIKGYVQWEDFLEALGLFILMLNSGPRPNHFTFSCVLDACAGCSSLLIGNQVHSCILKVGTVLDVILSTSLLDMYAKCGDIEAAYYIFQSMSEKNLVSWNSIIGGYARHGLAKRALQEFERMVKESINPDEITFINVLSACGHGGMVEEGERIFNSMNSKYGVKPGIQHFACIVDLYGKAGQLKKAEEFVRGMPFEPDVVVWGALLGACGLHSCLEIGESAASRIYKLEQDHPAVYAMLSKMHGENEVWNTVAQMKKMIRVKRARKQKAGPVEQQRFSLRRIRFPALRSLLFNGDRTKHLIADTHSSVSWYSMQRILSLKP</sequence>
<dbReference type="Proteomes" id="UP001652660">
    <property type="component" value="Chromosome 2e"/>
</dbReference>
<proteinExistence type="predicted"/>
<feature type="repeat" description="PPR" evidence="2">
    <location>
        <begin position="311"/>
        <end position="341"/>
    </location>
</feature>
<dbReference type="AlphaFoldDB" id="A0A6P6W1D4"/>
<name>A0A6P6W1D4_COFAR</name>
<evidence type="ECO:0000313" key="3">
    <source>
        <dbReference type="Proteomes" id="UP001652660"/>
    </source>
</evidence>
<dbReference type="NCBIfam" id="TIGR00756">
    <property type="entry name" value="PPR"/>
    <property type="match status" value="7"/>
</dbReference>
<dbReference type="InterPro" id="IPR011990">
    <property type="entry name" value="TPR-like_helical_dom_sf"/>
</dbReference>
<dbReference type="GeneID" id="113728548"/>
<organism evidence="3 4">
    <name type="scientific">Coffea arabica</name>
    <name type="common">Arabian coffee</name>
    <dbReference type="NCBI Taxonomy" id="13443"/>
    <lineage>
        <taxon>Eukaryota</taxon>
        <taxon>Viridiplantae</taxon>
        <taxon>Streptophyta</taxon>
        <taxon>Embryophyta</taxon>
        <taxon>Tracheophyta</taxon>
        <taxon>Spermatophyta</taxon>
        <taxon>Magnoliopsida</taxon>
        <taxon>eudicotyledons</taxon>
        <taxon>Gunneridae</taxon>
        <taxon>Pentapetalae</taxon>
        <taxon>asterids</taxon>
        <taxon>lamiids</taxon>
        <taxon>Gentianales</taxon>
        <taxon>Rubiaceae</taxon>
        <taxon>Ixoroideae</taxon>
        <taxon>Gardenieae complex</taxon>
        <taxon>Bertiereae - Coffeeae clade</taxon>
        <taxon>Coffeeae</taxon>
        <taxon>Coffea</taxon>
    </lineage>
</organism>
<dbReference type="Pfam" id="PF13041">
    <property type="entry name" value="PPR_2"/>
    <property type="match status" value="3"/>
</dbReference>
<evidence type="ECO:0000256" key="2">
    <source>
        <dbReference type="PROSITE-ProRule" id="PRU00708"/>
    </source>
</evidence>
<dbReference type="GO" id="GO:0003723">
    <property type="term" value="F:RNA binding"/>
    <property type="evidence" value="ECO:0007669"/>
    <property type="project" value="InterPro"/>
</dbReference>
<feature type="repeat" description="PPR" evidence="2">
    <location>
        <begin position="377"/>
        <end position="412"/>
    </location>
</feature>
<dbReference type="InterPro" id="IPR002885">
    <property type="entry name" value="PPR_rpt"/>
</dbReference>
<dbReference type="OrthoDB" id="185373at2759"/>
<accession>A0A6P6W1D4</accession>
<dbReference type="PANTHER" id="PTHR47926">
    <property type="entry name" value="PENTATRICOPEPTIDE REPEAT-CONTAINING PROTEIN"/>
    <property type="match status" value="1"/>
</dbReference>